<sequence>MFSFIKQEKNQLVVSVCDPTQKLESGQITIKEEIKGMEFIKSKNINFPGSMEKGQEVQLIFSKKVIRYNLYLSSKYD</sequence>
<dbReference type="Gene3D" id="2.60.220.10">
    <property type="entry name" value="Polysaccharide lyase family 8-like, C-terminal"/>
    <property type="match status" value="1"/>
</dbReference>
<dbReference type="EMBL" id="JAKVQD010000007">
    <property type="protein sequence ID" value="MCH4553775.1"/>
    <property type="molecule type" value="Genomic_DNA"/>
</dbReference>
<dbReference type="InterPro" id="IPR011071">
    <property type="entry name" value="Lyase_8-like_C"/>
</dbReference>
<evidence type="ECO:0000313" key="2">
    <source>
        <dbReference type="Proteomes" id="UP001156141"/>
    </source>
</evidence>
<evidence type="ECO:0000313" key="1">
    <source>
        <dbReference type="EMBL" id="MCH4553775.1"/>
    </source>
</evidence>
<reference evidence="1" key="1">
    <citation type="submission" date="2022-02" db="EMBL/GenBank/DDBJ databases">
        <title>Aestuariibaculum sp., a marine bacterium isolated from sediment in Guangxi.</title>
        <authorList>
            <person name="Ying J."/>
        </authorList>
    </citation>
    <scope>NUCLEOTIDE SEQUENCE</scope>
    <source>
        <strain evidence="1">L182</strain>
    </source>
</reference>
<dbReference type="Proteomes" id="UP001156141">
    <property type="component" value="Unassembled WGS sequence"/>
</dbReference>
<comment type="caution">
    <text evidence="1">The sequence shown here is derived from an EMBL/GenBank/DDBJ whole genome shotgun (WGS) entry which is preliminary data.</text>
</comment>
<organism evidence="1 2">
    <name type="scientific">Aestuariibaculum lutulentum</name>
    <dbReference type="NCBI Taxonomy" id="2920935"/>
    <lineage>
        <taxon>Bacteria</taxon>
        <taxon>Pseudomonadati</taxon>
        <taxon>Bacteroidota</taxon>
        <taxon>Flavobacteriia</taxon>
        <taxon>Flavobacteriales</taxon>
        <taxon>Flavobacteriaceae</taxon>
    </lineage>
</organism>
<proteinExistence type="predicted"/>
<gene>
    <name evidence="1" type="ORF">MKW35_14205</name>
</gene>
<protein>
    <submittedName>
        <fullName evidence="1">Uncharacterized protein</fullName>
    </submittedName>
</protein>
<keyword evidence="2" id="KW-1185">Reference proteome</keyword>
<accession>A0ABS9RLE4</accession>
<name>A0ABS9RLE4_9FLAO</name>